<dbReference type="SUPFAM" id="SSF52402">
    <property type="entry name" value="Adenine nucleotide alpha hydrolases-like"/>
    <property type="match status" value="1"/>
</dbReference>
<sequence length="135" mass="15017">MTEPTYIVSFWLRRILVPIDGSENSLRALDLAVDFAMRYGSKVTVLHVCENCNDKEVEEHVKKRVNGRIVYDFKVLKYSSKESSVSNEILKHINESTYDAVIMGARGLSISSELNVGSVAVSVALNAPTTVILVR</sequence>
<dbReference type="InterPro" id="IPR006016">
    <property type="entry name" value="UspA"/>
</dbReference>
<dbReference type="PaxDb" id="1435377-SUSAZ_06490"/>
<evidence type="ECO:0000313" key="6">
    <source>
        <dbReference type="Proteomes" id="UP000065473"/>
    </source>
</evidence>
<evidence type="ECO:0000313" key="4">
    <source>
        <dbReference type="EMBL" id="ALU31173.1"/>
    </source>
</evidence>
<dbReference type="PANTHER" id="PTHR46268">
    <property type="entry name" value="STRESS RESPONSE PROTEIN NHAX"/>
    <property type="match status" value="1"/>
</dbReference>
<feature type="domain" description="UspA" evidence="2">
    <location>
        <begin position="13"/>
        <end position="135"/>
    </location>
</feature>
<name>A0A0U3GLM1_9CREN</name>
<dbReference type="Proteomes" id="UP000060043">
    <property type="component" value="Chromosome"/>
</dbReference>
<dbReference type="EMBL" id="CP013695">
    <property type="protein sequence ID" value="ALU31173.1"/>
    <property type="molecule type" value="Genomic_DNA"/>
</dbReference>
<evidence type="ECO:0000256" key="1">
    <source>
        <dbReference type="ARBA" id="ARBA00008791"/>
    </source>
</evidence>
<dbReference type="EMBL" id="CP013694">
    <property type="protein sequence ID" value="ALU30451.1"/>
    <property type="molecule type" value="Genomic_DNA"/>
</dbReference>
<dbReference type="Pfam" id="PF00582">
    <property type="entry name" value="Usp"/>
    <property type="match status" value="1"/>
</dbReference>
<evidence type="ECO:0000313" key="3">
    <source>
        <dbReference type="EMBL" id="ALU30451.1"/>
    </source>
</evidence>
<dbReference type="RefSeq" id="WP_011278194.1">
    <property type="nucleotide sequence ID" value="NZ_BHWZ01000003.1"/>
</dbReference>
<dbReference type="PRINTS" id="PR01438">
    <property type="entry name" value="UNVRSLSTRESS"/>
</dbReference>
<organism evidence="4 5">
    <name type="scientific">Sulfolobus acidocaldarius</name>
    <dbReference type="NCBI Taxonomy" id="2285"/>
    <lineage>
        <taxon>Archaea</taxon>
        <taxon>Thermoproteota</taxon>
        <taxon>Thermoprotei</taxon>
        <taxon>Sulfolobales</taxon>
        <taxon>Sulfolobaceae</taxon>
        <taxon>Sulfolobus</taxon>
    </lineage>
</organism>
<dbReference type="GeneID" id="14551860"/>
<dbReference type="STRING" id="1435377.SUSAZ_06490"/>
<dbReference type="OrthoDB" id="14880at2157"/>
<dbReference type="InterPro" id="IPR006015">
    <property type="entry name" value="Universal_stress_UspA"/>
</dbReference>
<protein>
    <submittedName>
        <fullName evidence="4">Universal stress protein UspA</fullName>
    </submittedName>
</protein>
<accession>A0A0U3GLM1</accession>
<dbReference type="Gene3D" id="3.40.50.620">
    <property type="entry name" value="HUPs"/>
    <property type="match status" value="1"/>
</dbReference>
<gene>
    <name evidence="3" type="ORF">ATY89_11215</name>
    <name evidence="4" type="ORF">ATZ20_02770</name>
</gene>
<dbReference type="OMA" id="TYEISFM"/>
<dbReference type="Proteomes" id="UP000065473">
    <property type="component" value="Chromosome"/>
</dbReference>
<evidence type="ECO:0000259" key="2">
    <source>
        <dbReference type="Pfam" id="PF00582"/>
    </source>
</evidence>
<reference evidence="5 6" key="1">
    <citation type="submission" date="2015-12" db="EMBL/GenBank/DDBJ databases">
        <title>A stable core within a dynamic pangenome in Sulfolobus acidocaldarius.</title>
        <authorList>
            <person name="Anderson R."/>
            <person name="Kouris A."/>
            <person name="Seward C."/>
            <person name="Campbell K."/>
            <person name="Whitaker R."/>
        </authorList>
    </citation>
    <scope>NUCLEOTIDE SEQUENCE [LARGE SCALE GENOMIC DNA]</scope>
    <source>
        <strain evidence="3 6">GG12-C01-09</strain>
        <strain evidence="4 5">NG05B_CO5_07</strain>
    </source>
</reference>
<dbReference type="CDD" id="cd00293">
    <property type="entry name" value="USP-like"/>
    <property type="match status" value="1"/>
</dbReference>
<evidence type="ECO:0000313" key="5">
    <source>
        <dbReference type="Proteomes" id="UP000060043"/>
    </source>
</evidence>
<dbReference type="AlphaFoldDB" id="A0A0U3GLM1"/>
<comment type="similarity">
    <text evidence="1">Belongs to the universal stress protein A family.</text>
</comment>
<dbReference type="PANTHER" id="PTHR46268:SF25">
    <property type="entry name" value="USPA DOMAIN PROTEIN"/>
    <property type="match status" value="1"/>
</dbReference>
<dbReference type="InterPro" id="IPR014729">
    <property type="entry name" value="Rossmann-like_a/b/a_fold"/>
</dbReference>
<proteinExistence type="inferred from homology"/>